<accession>A0A109XW76</accession>
<proteinExistence type="predicted"/>
<dbReference type="SUPFAM" id="SSF55729">
    <property type="entry name" value="Acyl-CoA N-acyltransferases (Nat)"/>
    <property type="match status" value="1"/>
</dbReference>
<dbReference type="RefSeq" id="WP_061072111.1">
    <property type="nucleotide sequence ID" value="NZ_CP014060.2"/>
</dbReference>
<dbReference type="InterPro" id="IPR016181">
    <property type="entry name" value="Acyl_CoA_acyltransferase"/>
</dbReference>
<dbReference type="AlphaFoldDB" id="A0A109XW76"/>
<organism evidence="1 2">
    <name type="scientific">Alcaligenes xylosoxydans xylosoxydans</name>
    <name type="common">Achromobacter xylosoxidans</name>
    <dbReference type="NCBI Taxonomy" id="85698"/>
    <lineage>
        <taxon>Bacteria</taxon>
        <taxon>Pseudomonadati</taxon>
        <taxon>Pseudomonadota</taxon>
        <taxon>Betaproteobacteria</taxon>
        <taxon>Burkholderiales</taxon>
        <taxon>Alcaligenaceae</taxon>
        <taxon>Achromobacter</taxon>
    </lineage>
</organism>
<dbReference type="PANTHER" id="PTHR47017:SF1">
    <property type="entry name" value="ACYL-COA"/>
    <property type="match status" value="1"/>
</dbReference>
<protein>
    <submittedName>
        <fullName evidence="1">N-acetyltransferase</fullName>
    </submittedName>
</protein>
<dbReference type="InterPro" id="IPR007434">
    <property type="entry name" value="FemAB-like"/>
</dbReference>
<dbReference type="Gene3D" id="3.40.630.30">
    <property type="match status" value="1"/>
</dbReference>
<dbReference type="Proteomes" id="UP000060602">
    <property type="component" value="Chromosome"/>
</dbReference>
<gene>
    <name evidence="1" type="ORF">AL504_11400</name>
</gene>
<keyword evidence="1" id="KW-0808">Transferase</keyword>
<sequence length="379" mass="42725">MDSPLRLTIETDLSRIDARQWDALAGDQPFLRHAFLHALHDTGCAAPRTGWSPHYLMLWRGDALAGAVPLYLKSHSRGEYVFDYAWADAFERHGLRYYPKLLAAVPFTPVSGPRLLAASDEDRDTLVRGLVAFAEEIQVSSLHLLFPAAADLRALREAGFMVRESVQFHWTNPGYADFDAFLATMSHDKRKKIRQDRKKVAQAGLAFRWLRGAQIEAADLDFFYQCYCHTYFNHGNPPYLSREFFLRAYREQPDAFVLILAERDGQPVAAALNLAGGDTLYGRYWGAMEYVPGLHFETCYLQAIAYCIANGMARFEGGAQGEHKMARGLLPTPTWSAHWVADPRFAAAIQQFLDEETAAVDDYLGELEAHTPFKRAAPD</sequence>
<dbReference type="EMBL" id="CP014060">
    <property type="protein sequence ID" value="AMG36577.1"/>
    <property type="molecule type" value="Genomic_DNA"/>
</dbReference>
<dbReference type="PANTHER" id="PTHR47017">
    <property type="entry name" value="ACYL-COA"/>
    <property type="match status" value="1"/>
</dbReference>
<dbReference type="Pfam" id="PF04339">
    <property type="entry name" value="FemAB_like"/>
    <property type="match status" value="1"/>
</dbReference>
<reference evidence="2" key="1">
    <citation type="submission" date="2015-12" db="EMBL/GenBank/DDBJ databases">
        <title>FDA dAtabase for Regulatory Grade micrObial Sequences (FDA-ARGOS): Supporting development and validation of Infectious Disease Dx tests.</title>
        <authorList>
            <person name="Case J."/>
            <person name="Tallon L."/>
            <person name="Sadzewicz L."/>
            <person name="Sengamalay N."/>
            <person name="Ott S."/>
            <person name="Godinez A."/>
            <person name="Nagaraj S."/>
            <person name="Nadendla S."/>
            <person name="Sichtig H."/>
        </authorList>
    </citation>
    <scope>NUCLEOTIDE SEQUENCE [LARGE SCALE GENOMIC DNA]</scope>
    <source>
        <strain evidence="2">FDAARGOS_147</strain>
    </source>
</reference>
<dbReference type="GO" id="GO:0016740">
    <property type="term" value="F:transferase activity"/>
    <property type="evidence" value="ECO:0007669"/>
    <property type="project" value="UniProtKB-KW"/>
</dbReference>
<evidence type="ECO:0000313" key="1">
    <source>
        <dbReference type="EMBL" id="AMG36577.1"/>
    </source>
</evidence>
<evidence type="ECO:0000313" key="2">
    <source>
        <dbReference type="Proteomes" id="UP000060602"/>
    </source>
</evidence>
<name>A0A109XW76_ALCXX</name>